<organism evidence="2 3">
    <name type="scientific">Steinernema carpocapsae</name>
    <name type="common">Entomopathogenic nematode</name>
    <dbReference type="NCBI Taxonomy" id="34508"/>
    <lineage>
        <taxon>Eukaryota</taxon>
        <taxon>Metazoa</taxon>
        <taxon>Ecdysozoa</taxon>
        <taxon>Nematoda</taxon>
        <taxon>Chromadorea</taxon>
        <taxon>Rhabditida</taxon>
        <taxon>Tylenchina</taxon>
        <taxon>Panagrolaimomorpha</taxon>
        <taxon>Strongyloidoidea</taxon>
        <taxon>Steinernematidae</taxon>
        <taxon>Steinernema</taxon>
    </lineage>
</organism>
<dbReference type="Proteomes" id="UP000298663">
    <property type="component" value="Unassembled WGS sequence"/>
</dbReference>
<dbReference type="AlphaFoldDB" id="A0A4U5MIF9"/>
<evidence type="ECO:0000313" key="3">
    <source>
        <dbReference type="Proteomes" id="UP000298663"/>
    </source>
</evidence>
<reference evidence="2 3" key="2">
    <citation type="journal article" date="2019" name="G3 (Bethesda)">
        <title>Hybrid Assembly of the Genome of the Entomopathogenic Nematode Steinernema carpocapsae Identifies the X-Chromosome.</title>
        <authorList>
            <person name="Serra L."/>
            <person name="Macchietto M."/>
            <person name="Macias-Munoz A."/>
            <person name="McGill C.J."/>
            <person name="Rodriguez I.M."/>
            <person name="Rodriguez B."/>
            <person name="Murad R."/>
            <person name="Mortazavi A."/>
        </authorList>
    </citation>
    <scope>NUCLEOTIDE SEQUENCE [LARGE SCALE GENOMIC DNA]</scope>
    <source>
        <strain evidence="2 3">ALL</strain>
    </source>
</reference>
<comment type="caution">
    <text evidence="2">The sequence shown here is derived from an EMBL/GenBank/DDBJ whole genome shotgun (WGS) entry which is preliminary data.</text>
</comment>
<feature type="region of interest" description="Disordered" evidence="1">
    <location>
        <begin position="319"/>
        <end position="352"/>
    </location>
</feature>
<protein>
    <submittedName>
        <fullName evidence="2">Uncharacterized protein</fullName>
    </submittedName>
</protein>
<evidence type="ECO:0000313" key="2">
    <source>
        <dbReference type="EMBL" id="TKR69170.1"/>
    </source>
</evidence>
<dbReference type="EMBL" id="AZBU02000007">
    <property type="protein sequence ID" value="TKR69170.1"/>
    <property type="molecule type" value="Genomic_DNA"/>
</dbReference>
<reference evidence="2 3" key="1">
    <citation type="journal article" date="2015" name="Genome Biol.">
        <title>Comparative genomics of Steinernema reveals deeply conserved gene regulatory networks.</title>
        <authorList>
            <person name="Dillman A.R."/>
            <person name="Macchietto M."/>
            <person name="Porter C.F."/>
            <person name="Rogers A."/>
            <person name="Williams B."/>
            <person name="Antoshechkin I."/>
            <person name="Lee M.M."/>
            <person name="Goodwin Z."/>
            <person name="Lu X."/>
            <person name="Lewis E.E."/>
            <person name="Goodrich-Blair H."/>
            <person name="Stock S.P."/>
            <person name="Adams B.J."/>
            <person name="Sternberg P.W."/>
            <person name="Mortazavi A."/>
        </authorList>
    </citation>
    <scope>NUCLEOTIDE SEQUENCE [LARGE SCALE GENOMIC DNA]</scope>
    <source>
        <strain evidence="2 3">ALL</strain>
    </source>
</reference>
<name>A0A4U5MIF9_STECR</name>
<keyword evidence="3" id="KW-1185">Reference proteome</keyword>
<accession>A0A4U5MIF9</accession>
<proteinExistence type="predicted"/>
<feature type="compositionally biased region" description="Acidic residues" evidence="1">
    <location>
        <begin position="323"/>
        <end position="334"/>
    </location>
</feature>
<evidence type="ECO:0000256" key="1">
    <source>
        <dbReference type="SAM" id="MobiDB-lite"/>
    </source>
</evidence>
<sequence>MDNPVAQFCEDVFGVLPKFDPCARKAIMENLPEKWAAAADLLKDLTYYELKIQMGIDNDGEDSWNYELNPIDSNMFHFPDDPPVVYNPLSFAQMAQKDIRLTRIQSITVSDRLPVKPKHIISVADFSKTFHDLVVSLMPHPVVLNIQATKLTKANEAIFSPMIAFSRVTDLTLSFLEGQIETTFEAKLASDSLVKLHLCGNWLQKYHDDILKGVKSGKLTDVYVHAPTEFKVTAELFAVFFEQWRESDGTKKLLLAGPCDFTLHDVKSCWEGDEKVKNFDKTLREDTMLFIKTHKMFCLIRPDRSTGVLTLKMASEPDKYVDPEPEVETPEEEEPPKRMKKSKSKSGKCNIA</sequence>
<gene>
    <name evidence="2" type="ORF">L596_021359</name>
</gene>